<dbReference type="AlphaFoldDB" id="A0A6G0Z3J3"/>
<proteinExistence type="predicted"/>
<dbReference type="Proteomes" id="UP000478052">
    <property type="component" value="Unassembled WGS sequence"/>
</dbReference>
<protein>
    <submittedName>
        <fullName evidence="1">Uncharacterized protein</fullName>
    </submittedName>
</protein>
<organism evidence="1 2">
    <name type="scientific">Aphis craccivora</name>
    <name type="common">Cowpea aphid</name>
    <dbReference type="NCBI Taxonomy" id="307492"/>
    <lineage>
        <taxon>Eukaryota</taxon>
        <taxon>Metazoa</taxon>
        <taxon>Ecdysozoa</taxon>
        <taxon>Arthropoda</taxon>
        <taxon>Hexapoda</taxon>
        <taxon>Insecta</taxon>
        <taxon>Pterygota</taxon>
        <taxon>Neoptera</taxon>
        <taxon>Paraneoptera</taxon>
        <taxon>Hemiptera</taxon>
        <taxon>Sternorrhyncha</taxon>
        <taxon>Aphidomorpha</taxon>
        <taxon>Aphidoidea</taxon>
        <taxon>Aphididae</taxon>
        <taxon>Aphidini</taxon>
        <taxon>Aphis</taxon>
        <taxon>Aphis</taxon>
    </lineage>
</organism>
<evidence type="ECO:0000313" key="1">
    <source>
        <dbReference type="EMBL" id="KAF0764811.1"/>
    </source>
</evidence>
<keyword evidence="2" id="KW-1185">Reference proteome</keyword>
<accession>A0A6G0Z3J3</accession>
<name>A0A6G0Z3J3_APHCR</name>
<evidence type="ECO:0000313" key="2">
    <source>
        <dbReference type="Proteomes" id="UP000478052"/>
    </source>
</evidence>
<dbReference type="EMBL" id="VUJU01001546">
    <property type="protein sequence ID" value="KAF0764811.1"/>
    <property type="molecule type" value="Genomic_DNA"/>
</dbReference>
<comment type="caution">
    <text evidence="1">The sequence shown here is derived from an EMBL/GenBank/DDBJ whole genome shotgun (WGS) entry which is preliminary data.</text>
</comment>
<gene>
    <name evidence="1" type="ORF">FWK35_00032361</name>
</gene>
<sequence>MFAFNHIKRSNCCLIPSKLADGGQYATQKVAGAVSNVVKPIKPLKKMVDATGGAMSNVIGSTSRLLGKPVEKPQDVIFLYTRPLKHLGTSRVYQEAVRTVLGHALYNVVLHSDEFEEAAETKPNLNNMPVLKSVVTKLKKAGATAYDIADIVSVLGRNGKQDLPTAIQSQVLGILKDRKGNFKRDGPMTEIRWIARHPYGFYRMNDKERTDYKLKTEKKYSRCTCIE</sequence>
<dbReference type="OrthoDB" id="6606119at2759"/>
<reference evidence="1 2" key="1">
    <citation type="submission" date="2019-08" db="EMBL/GenBank/DDBJ databases">
        <title>Whole genome of Aphis craccivora.</title>
        <authorList>
            <person name="Voronova N.V."/>
            <person name="Shulinski R.S."/>
            <person name="Bandarenka Y.V."/>
            <person name="Zhorov D.G."/>
            <person name="Warner D."/>
        </authorList>
    </citation>
    <scope>NUCLEOTIDE SEQUENCE [LARGE SCALE GENOMIC DNA]</scope>
    <source>
        <strain evidence="1">180601</strain>
        <tissue evidence="1">Whole Body</tissue>
    </source>
</reference>